<evidence type="ECO:0000313" key="4">
    <source>
        <dbReference type="Proteomes" id="UP001516400"/>
    </source>
</evidence>
<dbReference type="Proteomes" id="UP001516400">
    <property type="component" value="Unassembled WGS sequence"/>
</dbReference>
<keyword evidence="4" id="KW-1185">Reference proteome</keyword>
<evidence type="ECO:0000313" key="3">
    <source>
        <dbReference type="EMBL" id="KAL3267108.1"/>
    </source>
</evidence>
<name>A0ABD2ML70_9CUCU</name>
<feature type="region of interest" description="Disordered" evidence="1">
    <location>
        <begin position="596"/>
        <end position="640"/>
    </location>
</feature>
<dbReference type="Pfam" id="PF12877">
    <property type="entry name" value="KIAA1549"/>
    <property type="match status" value="1"/>
</dbReference>
<feature type="compositionally biased region" description="Polar residues" evidence="1">
    <location>
        <begin position="100"/>
        <end position="123"/>
    </location>
</feature>
<sequence length="697" mass="77267">MTWEEIVVIVSVIPFCLNYNNNGTILDFADIQSTIQTDLIFLEQRHHKNNNYKFEDFFWTGSGDGPYDKNEEPWVIEPPTTVFHTTTATVTTTVYTSATDSHNGSTSTTQRCVENCGPNTSPGGNILPTPRYDEKNITTEPSDIDNLIDADREFWIVTVFKTDGKDPEITNLKNSLVKLYKKAFQRQQDRHLGIGNKRKRRKTQVDKPVNVYIHQVGKKDLNGNKEVEILYHVAVSGKPVSATTAVADMGLISDEEVKQELGFPILIKAEPYIKPAKPQSLTKAKNTWIFIGVSILSLLVLLLLVAFLTLGCTKRKRSSAGIENRRQIFERGVEEVNRAVTKTDGGAIRKRSEPSPTYVNFQNQPSTDSIRSALSNKSAAYLSPSTSSSSSLDISPLMKMKKPTPPKKPPRPRAALNKTVPINIVKIPQDLYDSESNESRRNSGDTIFIGNFDPGVASPKSYLSMPSVKSFPRINNPEPLNKVLEPVSMLHLDMPEDTEIEIRHGCSNLTRHGSFGTNADPGVIGPVVWDIHCQRLQHGVSVDEGINDLSKSSKNATRMRKRFHELLDDTFSLFGSRMESPVENNRPGLIEVKSKSACAGDPRNEEDLQASVKARPRTSFTRKPESTTKPKGAWTSSAPSPLVRPLSAGIIAPRINVDHIQAEGKFRESDPAIPLIAAIKTELQKCSLPGSTTDLNK</sequence>
<keyword evidence="2" id="KW-0472">Membrane</keyword>
<keyword evidence="2" id="KW-0812">Transmembrane</keyword>
<keyword evidence="2" id="KW-1133">Transmembrane helix</keyword>
<feature type="compositionally biased region" description="Low complexity" evidence="1">
    <location>
        <begin position="381"/>
        <end position="398"/>
    </location>
</feature>
<reference evidence="3 4" key="1">
    <citation type="journal article" date="2021" name="BMC Biol.">
        <title>Horizontally acquired antibacterial genes associated with adaptive radiation of ladybird beetles.</title>
        <authorList>
            <person name="Li H.S."/>
            <person name="Tang X.F."/>
            <person name="Huang Y.H."/>
            <person name="Xu Z.Y."/>
            <person name="Chen M.L."/>
            <person name="Du X.Y."/>
            <person name="Qiu B.Y."/>
            <person name="Chen P.T."/>
            <person name="Zhang W."/>
            <person name="Slipinski A."/>
            <person name="Escalona H.E."/>
            <person name="Waterhouse R.M."/>
            <person name="Zwick A."/>
            <person name="Pang H."/>
        </authorList>
    </citation>
    <scope>NUCLEOTIDE SEQUENCE [LARGE SCALE GENOMIC DNA]</scope>
    <source>
        <strain evidence="3">SYSU2018</strain>
    </source>
</reference>
<dbReference type="EMBL" id="JABFTP020000001">
    <property type="protein sequence ID" value="KAL3267108.1"/>
    <property type="molecule type" value="Genomic_DNA"/>
</dbReference>
<feature type="transmembrane region" description="Helical" evidence="2">
    <location>
        <begin position="288"/>
        <end position="310"/>
    </location>
</feature>
<feature type="compositionally biased region" description="Basic residues" evidence="1">
    <location>
        <begin position="399"/>
        <end position="411"/>
    </location>
</feature>
<gene>
    <name evidence="3" type="ORF">HHI36_011248</name>
</gene>
<dbReference type="AlphaFoldDB" id="A0ABD2ML70"/>
<evidence type="ECO:0000256" key="1">
    <source>
        <dbReference type="SAM" id="MobiDB-lite"/>
    </source>
</evidence>
<feature type="region of interest" description="Disordered" evidence="1">
    <location>
        <begin position="98"/>
        <end position="131"/>
    </location>
</feature>
<feature type="region of interest" description="Disordered" evidence="1">
    <location>
        <begin position="344"/>
        <end position="366"/>
    </location>
</feature>
<organism evidence="3 4">
    <name type="scientific">Cryptolaemus montrouzieri</name>
    <dbReference type="NCBI Taxonomy" id="559131"/>
    <lineage>
        <taxon>Eukaryota</taxon>
        <taxon>Metazoa</taxon>
        <taxon>Ecdysozoa</taxon>
        <taxon>Arthropoda</taxon>
        <taxon>Hexapoda</taxon>
        <taxon>Insecta</taxon>
        <taxon>Pterygota</taxon>
        <taxon>Neoptera</taxon>
        <taxon>Endopterygota</taxon>
        <taxon>Coleoptera</taxon>
        <taxon>Polyphaga</taxon>
        <taxon>Cucujiformia</taxon>
        <taxon>Coccinelloidea</taxon>
        <taxon>Coccinellidae</taxon>
        <taxon>Scymninae</taxon>
        <taxon>Scymnini</taxon>
        <taxon>Cryptolaemus</taxon>
    </lineage>
</organism>
<protein>
    <submittedName>
        <fullName evidence="3">Uncharacterized protein</fullName>
    </submittedName>
</protein>
<feature type="region of interest" description="Disordered" evidence="1">
    <location>
        <begin position="381"/>
        <end position="414"/>
    </location>
</feature>
<feature type="compositionally biased region" description="Polar residues" evidence="1">
    <location>
        <begin position="354"/>
        <end position="366"/>
    </location>
</feature>
<comment type="caution">
    <text evidence="3">The sequence shown here is derived from an EMBL/GenBank/DDBJ whole genome shotgun (WGS) entry which is preliminary data.</text>
</comment>
<proteinExistence type="predicted"/>
<evidence type="ECO:0000256" key="2">
    <source>
        <dbReference type="SAM" id="Phobius"/>
    </source>
</evidence>
<accession>A0ABD2ML70</accession>
<dbReference type="InterPro" id="IPR024606">
    <property type="entry name" value="KIAA1549"/>
</dbReference>